<feature type="transmembrane region" description="Helical" evidence="7">
    <location>
        <begin position="20"/>
        <end position="42"/>
    </location>
</feature>
<dbReference type="InterPro" id="IPR015414">
    <property type="entry name" value="TMEM64"/>
</dbReference>
<feature type="transmembrane region" description="Helical" evidence="7">
    <location>
        <begin position="54"/>
        <end position="78"/>
    </location>
</feature>
<comment type="caution">
    <text evidence="9">The sequence shown here is derived from an EMBL/GenBank/DDBJ whole genome shotgun (WGS) entry which is preliminary data.</text>
</comment>
<protein>
    <recommendedName>
        <fullName evidence="7">TVP38/TMEM64 family membrane protein</fullName>
    </recommendedName>
</protein>
<evidence type="ECO:0000313" key="10">
    <source>
        <dbReference type="Proteomes" id="UP001206895"/>
    </source>
</evidence>
<name>A0ABT1HK23_9NOCA</name>
<dbReference type="PANTHER" id="PTHR12677:SF59">
    <property type="entry name" value="GOLGI APPARATUS MEMBRANE PROTEIN TVP38-RELATED"/>
    <property type="match status" value="1"/>
</dbReference>
<gene>
    <name evidence="9" type="ORF">LX13_004131</name>
</gene>
<keyword evidence="3 7" id="KW-1003">Cell membrane</keyword>
<dbReference type="Pfam" id="PF09335">
    <property type="entry name" value="VTT_dom"/>
    <property type="match status" value="1"/>
</dbReference>
<feature type="domain" description="VTT" evidence="8">
    <location>
        <begin position="78"/>
        <end position="195"/>
    </location>
</feature>
<dbReference type="EMBL" id="JAMTCJ010000004">
    <property type="protein sequence ID" value="MCP2178290.1"/>
    <property type="molecule type" value="Genomic_DNA"/>
</dbReference>
<evidence type="ECO:0000313" key="9">
    <source>
        <dbReference type="EMBL" id="MCP2178290.1"/>
    </source>
</evidence>
<feature type="transmembrane region" description="Helical" evidence="7">
    <location>
        <begin position="206"/>
        <end position="226"/>
    </location>
</feature>
<evidence type="ECO:0000259" key="8">
    <source>
        <dbReference type="Pfam" id="PF09335"/>
    </source>
</evidence>
<dbReference type="PANTHER" id="PTHR12677">
    <property type="entry name" value="GOLGI APPARATUS MEMBRANE PROTEIN TVP38-RELATED"/>
    <property type="match status" value="1"/>
</dbReference>
<evidence type="ECO:0000256" key="5">
    <source>
        <dbReference type="ARBA" id="ARBA00022989"/>
    </source>
</evidence>
<accession>A0ABT1HK23</accession>
<keyword evidence="5 7" id="KW-1133">Transmembrane helix</keyword>
<comment type="similarity">
    <text evidence="2 7">Belongs to the TVP38/TMEM64 family.</text>
</comment>
<evidence type="ECO:0000256" key="3">
    <source>
        <dbReference type="ARBA" id="ARBA00022475"/>
    </source>
</evidence>
<comment type="subcellular location">
    <subcellularLocation>
        <location evidence="1 7">Cell membrane</location>
        <topology evidence="1 7">Multi-pass membrane protein</topology>
    </subcellularLocation>
</comment>
<evidence type="ECO:0000256" key="6">
    <source>
        <dbReference type="ARBA" id="ARBA00023136"/>
    </source>
</evidence>
<proteinExistence type="inferred from homology"/>
<evidence type="ECO:0000256" key="1">
    <source>
        <dbReference type="ARBA" id="ARBA00004651"/>
    </source>
</evidence>
<keyword evidence="10" id="KW-1185">Reference proteome</keyword>
<sequence length="248" mass="25860">MLDDVTAPERPDDAVERSPVRTLVTAALAGLVVIAVIGLAYVVPLPSVGYLRTWADSVGPGFVALFFCAYALITVGPIPRTAFTVSSGLLFGPVVGFVGAMVASTVAAALAFVLARRLGRGRVQGFVDRPIVASIEHRLRRRGWLAVGSLRLIAACPFSVVNYCSGLSSVPLRSYLLGSVVGMAPGTASIVFVGDALTGRLNPITLAFSATFFLVGIGGLAVDIALDRRNRVAPPEQATDHSTPAIKS</sequence>
<reference evidence="9 10" key="1">
    <citation type="submission" date="2022-06" db="EMBL/GenBank/DDBJ databases">
        <title>Genomic Encyclopedia of Archaeal and Bacterial Type Strains, Phase II (KMG-II): from individual species to whole genera.</title>
        <authorList>
            <person name="Goeker M."/>
        </authorList>
    </citation>
    <scope>NUCLEOTIDE SEQUENCE [LARGE SCALE GENOMIC DNA]</scope>
    <source>
        <strain evidence="9 10">DSM 44693</strain>
    </source>
</reference>
<dbReference type="InterPro" id="IPR032816">
    <property type="entry name" value="VTT_dom"/>
</dbReference>
<feature type="transmembrane region" description="Helical" evidence="7">
    <location>
        <begin position="175"/>
        <end position="194"/>
    </location>
</feature>
<evidence type="ECO:0000256" key="7">
    <source>
        <dbReference type="RuleBase" id="RU366058"/>
    </source>
</evidence>
<evidence type="ECO:0000256" key="2">
    <source>
        <dbReference type="ARBA" id="ARBA00008640"/>
    </source>
</evidence>
<keyword evidence="6 7" id="KW-0472">Membrane</keyword>
<organism evidence="9 10">
    <name type="scientific">Williamsia maris</name>
    <dbReference type="NCBI Taxonomy" id="72806"/>
    <lineage>
        <taxon>Bacteria</taxon>
        <taxon>Bacillati</taxon>
        <taxon>Actinomycetota</taxon>
        <taxon>Actinomycetes</taxon>
        <taxon>Mycobacteriales</taxon>
        <taxon>Nocardiaceae</taxon>
        <taxon>Williamsia</taxon>
    </lineage>
</organism>
<evidence type="ECO:0000256" key="4">
    <source>
        <dbReference type="ARBA" id="ARBA00022692"/>
    </source>
</evidence>
<keyword evidence="4 7" id="KW-0812">Transmembrane</keyword>
<feature type="transmembrane region" description="Helical" evidence="7">
    <location>
        <begin position="90"/>
        <end position="115"/>
    </location>
</feature>
<dbReference type="Proteomes" id="UP001206895">
    <property type="component" value="Unassembled WGS sequence"/>
</dbReference>